<dbReference type="PROSITE" id="PS50889">
    <property type="entry name" value="S4"/>
    <property type="match status" value="1"/>
</dbReference>
<keyword evidence="7" id="KW-1185">Reference proteome</keyword>
<dbReference type="InterPro" id="IPR047048">
    <property type="entry name" value="TlyA"/>
</dbReference>
<gene>
    <name evidence="6" type="ORF">FHR99_002624</name>
</gene>
<dbReference type="EMBL" id="JACHWY010000003">
    <property type="protein sequence ID" value="MBB3048350.1"/>
    <property type="molecule type" value="Genomic_DNA"/>
</dbReference>
<dbReference type="InterPro" id="IPR002877">
    <property type="entry name" value="RNA_MeTrfase_FtsJ_dom"/>
</dbReference>
<dbReference type="Pfam" id="PF01479">
    <property type="entry name" value="S4"/>
    <property type="match status" value="1"/>
</dbReference>
<dbReference type="EC" id="2.1.1.226" evidence="6"/>
<protein>
    <submittedName>
        <fullName evidence="6">23S rRNA (Cytidine1920-2'-O)/16S rRNA (Cytidine1409-2'-O)-methyltransferase</fullName>
        <ecNumber evidence="6">2.1.1.226</ecNumber>
        <ecNumber evidence="6">2.1.1.227</ecNumber>
    </submittedName>
</protein>
<comment type="similarity">
    <text evidence="2">Belongs to the TlyA family.</text>
</comment>
<comment type="caution">
    <text evidence="6">The sequence shown here is derived from an EMBL/GenBank/DDBJ whole genome shotgun (WGS) entry which is preliminary data.</text>
</comment>
<evidence type="ECO:0000259" key="4">
    <source>
        <dbReference type="Pfam" id="PF01479"/>
    </source>
</evidence>
<dbReference type="SUPFAM" id="SSF55174">
    <property type="entry name" value="Alpha-L RNA-binding motif"/>
    <property type="match status" value="1"/>
</dbReference>
<dbReference type="CDD" id="cd00165">
    <property type="entry name" value="S4"/>
    <property type="match status" value="1"/>
</dbReference>
<keyword evidence="1 3" id="KW-0694">RNA-binding</keyword>
<dbReference type="Proteomes" id="UP000537130">
    <property type="component" value="Unassembled WGS sequence"/>
</dbReference>
<evidence type="ECO:0000256" key="3">
    <source>
        <dbReference type="PROSITE-ProRule" id="PRU00182"/>
    </source>
</evidence>
<proteinExistence type="inferred from homology"/>
<feature type="domain" description="Ribosomal RNA methyltransferase FtsJ" evidence="5">
    <location>
        <begin position="61"/>
        <end position="243"/>
    </location>
</feature>
<keyword evidence="6" id="KW-0808">Transferase</keyword>
<dbReference type="Pfam" id="PF01728">
    <property type="entry name" value="FtsJ"/>
    <property type="match status" value="1"/>
</dbReference>
<dbReference type="PANTHER" id="PTHR32319">
    <property type="entry name" value="BACTERIAL HEMOLYSIN-LIKE PROTEIN"/>
    <property type="match status" value="1"/>
</dbReference>
<dbReference type="InterPro" id="IPR029063">
    <property type="entry name" value="SAM-dependent_MTases_sf"/>
</dbReference>
<dbReference type="InterPro" id="IPR002942">
    <property type="entry name" value="S4_RNA-bd"/>
</dbReference>
<dbReference type="SUPFAM" id="SSF53335">
    <property type="entry name" value="S-adenosyl-L-methionine-dependent methyltransferases"/>
    <property type="match status" value="1"/>
</dbReference>
<dbReference type="GO" id="GO:0003723">
    <property type="term" value="F:RNA binding"/>
    <property type="evidence" value="ECO:0007669"/>
    <property type="project" value="UniProtKB-KW"/>
</dbReference>
<sequence>MGLKRADVLLVECGLAESRVQAQRWISEGKVSAGGAAVTKASQKFASDVAFTVRRDEQDRFVSRGGLKLAAALEKNYFPVTGVALDVGASTGGFTDCLLQSGIDRVVCVDVGHDQLAEKIRSDARVINYEGINARELPIELLQHSNDGFDVVVMDVSFISQTKILPGLPAFIKSGGWLVSLVKPQFEVGRDYIGKGGLVRDSSRYAIVESDIRNCAEAAGLKIVDFFDSPIEGGDGNREFLLIATRP</sequence>
<dbReference type="GO" id="GO:0008168">
    <property type="term" value="F:methyltransferase activity"/>
    <property type="evidence" value="ECO:0007669"/>
    <property type="project" value="UniProtKB-KW"/>
</dbReference>
<name>A0A7W4Z7T5_9GAMM</name>
<dbReference type="CDD" id="cd02440">
    <property type="entry name" value="AdoMet_MTases"/>
    <property type="match status" value="1"/>
</dbReference>
<dbReference type="InterPro" id="IPR004538">
    <property type="entry name" value="Hemolysin_A/TlyA"/>
</dbReference>
<reference evidence="6 7" key="1">
    <citation type="submission" date="2020-08" db="EMBL/GenBank/DDBJ databases">
        <title>Genomic Encyclopedia of Type Strains, Phase III (KMG-III): the genomes of soil and plant-associated and newly described type strains.</title>
        <authorList>
            <person name="Whitman W."/>
        </authorList>
    </citation>
    <scope>NUCLEOTIDE SEQUENCE [LARGE SCALE GENOMIC DNA]</scope>
    <source>
        <strain evidence="6 7">CECT 8654</strain>
    </source>
</reference>
<dbReference type="InterPro" id="IPR036986">
    <property type="entry name" value="S4_RNA-bd_sf"/>
</dbReference>
<organism evidence="6 7">
    <name type="scientific">Litorivivens lipolytica</name>
    <dbReference type="NCBI Taxonomy" id="1524264"/>
    <lineage>
        <taxon>Bacteria</taxon>
        <taxon>Pseudomonadati</taxon>
        <taxon>Pseudomonadota</taxon>
        <taxon>Gammaproteobacteria</taxon>
        <taxon>Litorivivens</taxon>
    </lineage>
</organism>
<dbReference type="Gene3D" id="3.40.50.150">
    <property type="entry name" value="Vaccinia Virus protein VP39"/>
    <property type="match status" value="1"/>
</dbReference>
<dbReference type="Gene3D" id="3.10.290.10">
    <property type="entry name" value="RNA-binding S4 domain"/>
    <property type="match status" value="1"/>
</dbReference>
<keyword evidence="6" id="KW-0489">Methyltransferase</keyword>
<dbReference type="GO" id="GO:0032259">
    <property type="term" value="P:methylation"/>
    <property type="evidence" value="ECO:0007669"/>
    <property type="project" value="UniProtKB-KW"/>
</dbReference>
<evidence type="ECO:0000313" key="7">
    <source>
        <dbReference type="Proteomes" id="UP000537130"/>
    </source>
</evidence>
<dbReference type="RefSeq" id="WP_183411141.1">
    <property type="nucleotide sequence ID" value="NZ_JACHWY010000003.1"/>
</dbReference>
<accession>A0A7W4Z7T5</accession>
<dbReference type="PIRSF" id="PIRSF005578">
    <property type="entry name" value="TlyA"/>
    <property type="match status" value="1"/>
</dbReference>
<dbReference type="EC" id="2.1.1.227" evidence="6"/>
<evidence type="ECO:0000259" key="5">
    <source>
        <dbReference type="Pfam" id="PF01728"/>
    </source>
</evidence>
<feature type="domain" description="RNA-binding S4" evidence="4">
    <location>
        <begin position="5"/>
        <end position="44"/>
    </location>
</feature>
<evidence type="ECO:0000256" key="2">
    <source>
        <dbReference type="ARBA" id="ARBA00029460"/>
    </source>
</evidence>
<evidence type="ECO:0000256" key="1">
    <source>
        <dbReference type="ARBA" id="ARBA00022884"/>
    </source>
</evidence>
<dbReference type="AlphaFoldDB" id="A0A7W4Z7T5"/>
<evidence type="ECO:0000313" key="6">
    <source>
        <dbReference type="EMBL" id="MBB3048350.1"/>
    </source>
</evidence>
<dbReference type="PANTHER" id="PTHR32319:SF0">
    <property type="entry name" value="BACTERIAL HEMOLYSIN-LIKE PROTEIN"/>
    <property type="match status" value="1"/>
</dbReference>